<proteinExistence type="predicted"/>
<dbReference type="AlphaFoldDB" id="A0A0A9BZA3"/>
<reference evidence="1" key="2">
    <citation type="journal article" date="2015" name="Data Brief">
        <title>Shoot transcriptome of the giant reed, Arundo donax.</title>
        <authorList>
            <person name="Barrero R.A."/>
            <person name="Guerrero F.D."/>
            <person name="Moolhuijzen P."/>
            <person name="Goolsby J.A."/>
            <person name="Tidwell J."/>
            <person name="Bellgard S.E."/>
            <person name="Bellgard M.I."/>
        </authorList>
    </citation>
    <scope>NUCLEOTIDE SEQUENCE</scope>
    <source>
        <tissue evidence="1">Shoot tissue taken approximately 20 cm above the soil surface</tissue>
    </source>
</reference>
<reference evidence="1" key="1">
    <citation type="submission" date="2014-09" db="EMBL/GenBank/DDBJ databases">
        <authorList>
            <person name="Magalhaes I.L.F."/>
            <person name="Oliveira U."/>
            <person name="Santos F.R."/>
            <person name="Vidigal T.H.D.A."/>
            <person name="Brescovit A.D."/>
            <person name="Santos A.J."/>
        </authorList>
    </citation>
    <scope>NUCLEOTIDE SEQUENCE</scope>
    <source>
        <tissue evidence="1">Shoot tissue taken approximately 20 cm above the soil surface</tissue>
    </source>
</reference>
<evidence type="ECO:0000313" key="1">
    <source>
        <dbReference type="EMBL" id="JAD69399.1"/>
    </source>
</evidence>
<accession>A0A0A9BZA3</accession>
<dbReference type="EMBL" id="GBRH01228496">
    <property type="protein sequence ID" value="JAD69399.1"/>
    <property type="molecule type" value="Transcribed_RNA"/>
</dbReference>
<name>A0A0A9BZA3_ARUDO</name>
<protein>
    <submittedName>
        <fullName evidence="1">Uncharacterized protein</fullName>
    </submittedName>
</protein>
<sequence length="70" mass="8249">MVFSGLWMLSWHLEFCSTLLHQLKFFTSRILYRVLLWSAILQDLALGLFCIRAVDQWHILVSPLLLIMLS</sequence>
<organism evidence="1">
    <name type="scientific">Arundo donax</name>
    <name type="common">Giant reed</name>
    <name type="synonym">Donax arundinaceus</name>
    <dbReference type="NCBI Taxonomy" id="35708"/>
    <lineage>
        <taxon>Eukaryota</taxon>
        <taxon>Viridiplantae</taxon>
        <taxon>Streptophyta</taxon>
        <taxon>Embryophyta</taxon>
        <taxon>Tracheophyta</taxon>
        <taxon>Spermatophyta</taxon>
        <taxon>Magnoliopsida</taxon>
        <taxon>Liliopsida</taxon>
        <taxon>Poales</taxon>
        <taxon>Poaceae</taxon>
        <taxon>PACMAD clade</taxon>
        <taxon>Arundinoideae</taxon>
        <taxon>Arundineae</taxon>
        <taxon>Arundo</taxon>
    </lineage>
</organism>